<reference evidence="5 6" key="1">
    <citation type="submission" date="2019-05" db="EMBL/GenBank/DDBJ databases">
        <title>We sequenced the genome of Paenibacillus hemerocallicola KCTC 33185 for further insight into its adaptation and study the phylogeny of Paenibacillus.</title>
        <authorList>
            <person name="Narsing Rao M.P."/>
        </authorList>
    </citation>
    <scope>NUCLEOTIDE SEQUENCE [LARGE SCALE GENOMIC DNA]</scope>
    <source>
        <strain evidence="5 6">KCTC 33185</strain>
    </source>
</reference>
<evidence type="ECO:0000256" key="4">
    <source>
        <dbReference type="SAM" id="SignalP"/>
    </source>
</evidence>
<keyword evidence="6" id="KW-1185">Reference proteome</keyword>
<dbReference type="OrthoDB" id="9769685at2"/>
<dbReference type="GO" id="GO:0015768">
    <property type="term" value="P:maltose transport"/>
    <property type="evidence" value="ECO:0007669"/>
    <property type="project" value="TreeGrafter"/>
</dbReference>
<evidence type="ECO:0000313" key="6">
    <source>
        <dbReference type="Proteomes" id="UP000307943"/>
    </source>
</evidence>
<name>A0A5C4T9A5_9BACL</name>
<dbReference type="AlphaFoldDB" id="A0A5C4T9A5"/>
<comment type="similarity">
    <text evidence="1">Belongs to the bacterial solute-binding protein 1 family.</text>
</comment>
<dbReference type="GO" id="GO:0042956">
    <property type="term" value="P:maltodextrin transmembrane transport"/>
    <property type="evidence" value="ECO:0007669"/>
    <property type="project" value="TreeGrafter"/>
</dbReference>
<dbReference type="PANTHER" id="PTHR30061:SF50">
    <property type="entry name" value="MALTOSE_MALTODEXTRIN-BINDING PERIPLASMIC PROTEIN"/>
    <property type="match status" value="1"/>
</dbReference>
<dbReference type="InterPro" id="IPR006059">
    <property type="entry name" value="SBP"/>
</dbReference>
<keyword evidence="2" id="KW-0813">Transport</keyword>
<accession>A0A5C4T9A5</accession>
<dbReference type="Gene3D" id="3.40.190.10">
    <property type="entry name" value="Periplasmic binding protein-like II"/>
    <property type="match status" value="2"/>
</dbReference>
<dbReference type="CDD" id="cd13585">
    <property type="entry name" value="PBP2_TMBP_like"/>
    <property type="match status" value="1"/>
</dbReference>
<evidence type="ECO:0000256" key="3">
    <source>
        <dbReference type="ARBA" id="ARBA00022729"/>
    </source>
</evidence>
<dbReference type="Proteomes" id="UP000307943">
    <property type="component" value="Unassembled WGS sequence"/>
</dbReference>
<dbReference type="PANTHER" id="PTHR30061">
    <property type="entry name" value="MALTOSE-BINDING PERIPLASMIC PROTEIN"/>
    <property type="match status" value="1"/>
</dbReference>
<evidence type="ECO:0000313" key="5">
    <source>
        <dbReference type="EMBL" id="TNJ64959.1"/>
    </source>
</evidence>
<dbReference type="GO" id="GO:0055052">
    <property type="term" value="C:ATP-binding cassette (ABC) transporter complex, substrate-binding subunit-containing"/>
    <property type="evidence" value="ECO:0007669"/>
    <property type="project" value="TreeGrafter"/>
</dbReference>
<dbReference type="PROSITE" id="PS51257">
    <property type="entry name" value="PROKAR_LIPOPROTEIN"/>
    <property type="match status" value="1"/>
</dbReference>
<dbReference type="SUPFAM" id="SSF53850">
    <property type="entry name" value="Periplasmic binding protein-like II"/>
    <property type="match status" value="1"/>
</dbReference>
<evidence type="ECO:0000256" key="2">
    <source>
        <dbReference type="ARBA" id="ARBA00022448"/>
    </source>
</evidence>
<evidence type="ECO:0000256" key="1">
    <source>
        <dbReference type="ARBA" id="ARBA00008520"/>
    </source>
</evidence>
<gene>
    <name evidence="5" type="ORF">FE784_17315</name>
</gene>
<dbReference type="GO" id="GO:1901982">
    <property type="term" value="F:maltose binding"/>
    <property type="evidence" value="ECO:0007669"/>
    <property type="project" value="TreeGrafter"/>
</dbReference>
<proteinExistence type="inferred from homology"/>
<feature type="chain" id="PRO_5023087852" evidence="4">
    <location>
        <begin position="28"/>
        <end position="434"/>
    </location>
</feature>
<dbReference type="EMBL" id="VDCQ01000023">
    <property type="protein sequence ID" value="TNJ64959.1"/>
    <property type="molecule type" value="Genomic_DNA"/>
</dbReference>
<feature type="signal peptide" evidence="4">
    <location>
        <begin position="1"/>
        <end position="27"/>
    </location>
</feature>
<dbReference type="RefSeq" id="WP_139603490.1">
    <property type="nucleotide sequence ID" value="NZ_VDCQ01000023.1"/>
</dbReference>
<sequence>MKAWKHVKTAGMGLLMTSLVAACSAPAAPQGGESGSNQNKDGKTVITWLQWWKSDVGEGPLNELKQAFEAKNPDIVVDIQDMPFAQVHDKLVTLNASGNVPDVLTISSPWVAEFAIAGISEPLDNYFKAMPEEFQKNAQGPLWTPWQGKRYSIGFFTGNVALFYNKKKLEEAGVKPPTTWDEFLKASVALSDPGKNKYAITGNIGAEPPSTVTYEVWPLILQAGGKLIENNRAAFNSDAGVKALEYYKSLIKTRKVATPGELSAGEKEKRANFSSENTAFMLEGPWGISIQKKANPNLEFGIVPLPVDVAAGTIAGGTSVGIAAKSKNKEAAWKFVSFLAGPEAQVMWAKSTNNFPHNKKALQDPFIQGDPMLKVFADQFAINPVNPDLQMPQSNEMRKMFINEVQNFLTDKKTARQALDDAAKAWNDIFSRYN</sequence>
<keyword evidence="3 4" id="KW-0732">Signal</keyword>
<dbReference type="Pfam" id="PF01547">
    <property type="entry name" value="SBP_bac_1"/>
    <property type="match status" value="1"/>
</dbReference>
<organism evidence="5 6">
    <name type="scientific">Paenibacillus hemerocallicola</name>
    <dbReference type="NCBI Taxonomy" id="1172614"/>
    <lineage>
        <taxon>Bacteria</taxon>
        <taxon>Bacillati</taxon>
        <taxon>Bacillota</taxon>
        <taxon>Bacilli</taxon>
        <taxon>Bacillales</taxon>
        <taxon>Paenibacillaceae</taxon>
        <taxon>Paenibacillus</taxon>
    </lineage>
</organism>
<comment type="caution">
    <text evidence="5">The sequence shown here is derived from an EMBL/GenBank/DDBJ whole genome shotgun (WGS) entry which is preliminary data.</text>
</comment>
<protein>
    <submittedName>
        <fullName evidence="5">Sugar ABC transporter substrate-binding protein</fullName>
    </submittedName>
</protein>